<dbReference type="Proteomes" id="UP001140217">
    <property type="component" value="Unassembled WGS sequence"/>
</dbReference>
<reference evidence="3" key="1">
    <citation type="submission" date="2022-07" db="EMBL/GenBank/DDBJ databases">
        <title>Phylogenomic reconstructions and comparative analyses of Kickxellomycotina fungi.</title>
        <authorList>
            <person name="Reynolds N.K."/>
            <person name="Stajich J.E."/>
            <person name="Barry K."/>
            <person name="Grigoriev I.V."/>
            <person name="Crous P."/>
            <person name="Smith M.E."/>
        </authorList>
    </citation>
    <scope>NUCLEOTIDE SEQUENCE</scope>
    <source>
        <strain evidence="3">NBRC 105414</strain>
    </source>
</reference>
<organism evidence="3 4">
    <name type="scientific">Coemansia javaensis</name>
    <dbReference type="NCBI Taxonomy" id="2761396"/>
    <lineage>
        <taxon>Eukaryota</taxon>
        <taxon>Fungi</taxon>
        <taxon>Fungi incertae sedis</taxon>
        <taxon>Zoopagomycota</taxon>
        <taxon>Kickxellomycotina</taxon>
        <taxon>Kickxellomycetes</taxon>
        <taxon>Kickxellales</taxon>
        <taxon>Kickxellaceae</taxon>
        <taxon>Coemansia</taxon>
    </lineage>
</organism>
<dbReference type="PANTHER" id="PTHR13357:SF1">
    <property type="entry name" value="NCK-INTERACTING PROTEIN WITH SH3 DOMAIN"/>
    <property type="match status" value="1"/>
</dbReference>
<dbReference type="PANTHER" id="PTHR13357">
    <property type="entry name" value="SH3 ADAPTER PROTEIN SPIN90 NCK INTERACTING PROTEIN WITH SH3 DOMAIN"/>
    <property type="match status" value="1"/>
</dbReference>
<evidence type="ECO:0000313" key="4">
    <source>
        <dbReference type="Proteomes" id="UP001140217"/>
    </source>
</evidence>
<evidence type="ECO:0000256" key="1">
    <source>
        <dbReference type="SAM" id="MobiDB-lite"/>
    </source>
</evidence>
<gene>
    <name evidence="3" type="ORF">H4R18_000087</name>
</gene>
<dbReference type="OrthoDB" id="445362at2759"/>
<proteinExistence type="predicted"/>
<feature type="compositionally biased region" description="Basic and acidic residues" evidence="1">
    <location>
        <begin position="853"/>
        <end position="862"/>
    </location>
</feature>
<protein>
    <recommendedName>
        <fullName evidence="2">SPIN90/Ldb17 leucine-rich domain-containing protein</fullName>
    </recommendedName>
</protein>
<accession>A0A9W8HPS3</accession>
<dbReference type="EMBL" id="JANBUL010000003">
    <property type="protein sequence ID" value="KAJ2786240.1"/>
    <property type="molecule type" value="Genomic_DNA"/>
</dbReference>
<feature type="region of interest" description="Disordered" evidence="1">
    <location>
        <begin position="562"/>
        <end position="865"/>
    </location>
</feature>
<feature type="compositionally biased region" description="Pro residues" evidence="1">
    <location>
        <begin position="712"/>
        <end position="721"/>
    </location>
</feature>
<feature type="compositionally biased region" description="Pro residues" evidence="1">
    <location>
        <begin position="733"/>
        <end position="742"/>
    </location>
</feature>
<feature type="compositionally biased region" description="Polar residues" evidence="1">
    <location>
        <begin position="573"/>
        <end position="585"/>
    </location>
</feature>
<keyword evidence="4" id="KW-1185">Reference proteome</keyword>
<feature type="region of interest" description="Disordered" evidence="1">
    <location>
        <begin position="292"/>
        <end position="358"/>
    </location>
</feature>
<dbReference type="GO" id="GO:0006897">
    <property type="term" value="P:endocytosis"/>
    <property type="evidence" value="ECO:0007669"/>
    <property type="project" value="TreeGrafter"/>
</dbReference>
<feature type="compositionally biased region" description="Low complexity" evidence="1">
    <location>
        <begin position="674"/>
        <end position="683"/>
    </location>
</feature>
<evidence type="ECO:0000259" key="2">
    <source>
        <dbReference type="Pfam" id="PF09431"/>
    </source>
</evidence>
<dbReference type="InterPro" id="IPR018556">
    <property type="entry name" value="SPIN90/Ldb17_LRD"/>
</dbReference>
<dbReference type="GO" id="GO:0071933">
    <property type="term" value="F:Arp2/3 complex binding"/>
    <property type="evidence" value="ECO:0007669"/>
    <property type="project" value="TreeGrafter"/>
</dbReference>
<feature type="domain" description="SPIN90/Ldb17 leucine-rich" evidence="2">
    <location>
        <begin position="434"/>
        <end position="543"/>
    </location>
</feature>
<feature type="compositionally biased region" description="Low complexity" evidence="1">
    <location>
        <begin position="788"/>
        <end position="804"/>
    </location>
</feature>
<dbReference type="Pfam" id="PF09431">
    <property type="entry name" value="SPIN90_LRD"/>
    <property type="match status" value="1"/>
</dbReference>
<feature type="compositionally biased region" description="Low complexity" evidence="1">
    <location>
        <begin position="638"/>
        <end position="647"/>
    </location>
</feature>
<name>A0A9W8HPS3_9FUNG</name>
<dbReference type="AlphaFoldDB" id="A0A9W8HPS3"/>
<feature type="compositionally biased region" description="Low complexity" evidence="1">
    <location>
        <begin position="592"/>
        <end position="607"/>
    </location>
</feature>
<feature type="compositionally biased region" description="Low complexity" evidence="1">
    <location>
        <begin position="830"/>
        <end position="840"/>
    </location>
</feature>
<comment type="caution">
    <text evidence="3">The sequence shown here is derived from an EMBL/GenBank/DDBJ whole genome shotgun (WGS) entry which is preliminary data.</text>
</comment>
<evidence type="ECO:0000313" key="3">
    <source>
        <dbReference type="EMBL" id="KAJ2786240.1"/>
    </source>
</evidence>
<dbReference type="InterPro" id="IPR030125">
    <property type="entry name" value="SPIN90/Ldb17"/>
</dbReference>
<sequence>MPGPGGAEAAAPAPRLRRAGSSRFSVLLEGSVDYGAYRRAFQARRVLQQEQPRFDSLDDAEEELRCVLHDDAFARAHADGPVAAENAALAVDWFAAALVGLFSGAEPFEDPGFLRLCCMFFASPLYENNDRLVQRHLVKRAYAELSVEPGDAYEPSLWLLLALLHLVAEFQASTLLLCKDSGLFPLLQALVLAAPERDLHVLAMSLMFEIAQAVELSQADLACATDSLLRFLLDYIERMRYADSDVYNHTATKLVLALSDQLSRQAPPAEPAPQSPLAIVGDDLALLADSAQQSFRRRRRRQRSAGTASAQPMSPRPPSALGGGEPDREPSCEPNRAMPGRGHTRTSSLGRGAGAAVDDSGAPAHPLLLPLLPGAACGGGRGAHALARSQSMELRAQALREDPAAALASLGGRIGAALRLGAPGADAPRAPDERCSAPIIEILAQREDCCKTFTENLVFLLNRETDPATLRLILRALACILASPDTSGILYTNDMRVLTDIVIRDLSDLSDGDQRLRQSYLRVVGALVRNPIYLAARHRLSDIELCLVNLLRQSLISSQAHLAPVGSAGSRRGSMSDSSTRHNSLLSDPRRAASPAPSLSSTASEETCCVRASADEPRAPPPAQKASRRAAPPPPPTLAAAAHIGGPSAPPSPPAAPHVHHRRRPPPPPPPPRSRGSPRSAAHTPTQQLSPVAESPRPDVVGPAPVPRRKIPPPPPPPPRARPASREPHRRPVPPPPPPPPPRTDRARSKPEQTGIRRQLSVKQSVSRYKRNSLIQSRKPAPPPPIGRQPAATASAATSAAAPAGPAPPVSPIAEAETEVEPEAPPSAPRPQSTAASAAHTESEAEDPDPLPDPEHSAEERRATRKLVADALRGCHEARIVASSLARQA</sequence>